<keyword evidence="8 9" id="KW-0325">Glycoprotein</keyword>
<dbReference type="InterPro" id="IPR018011">
    <property type="entry name" value="Carb_sulfotrans_8-10"/>
</dbReference>
<evidence type="ECO:0000256" key="6">
    <source>
        <dbReference type="ARBA" id="ARBA00023034"/>
    </source>
</evidence>
<evidence type="ECO:0000256" key="3">
    <source>
        <dbReference type="ARBA" id="ARBA00022679"/>
    </source>
</evidence>
<keyword evidence="11" id="KW-1185">Reference proteome</keyword>
<evidence type="ECO:0000256" key="1">
    <source>
        <dbReference type="ARBA" id="ARBA00004323"/>
    </source>
</evidence>
<evidence type="ECO:0000313" key="11">
    <source>
        <dbReference type="Proteomes" id="UP000502823"/>
    </source>
</evidence>
<keyword evidence="4" id="KW-0812">Transmembrane</keyword>
<keyword evidence="9" id="KW-0119">Carbohydrate metabolism</keyword>
<dbReference type="GO" id="GO:0008146">
    <property type="term" value="F:sulfotransferase activity"/>
    <property type="evidence" value="ECO:0007669"/>
    <property type="project" value="InterPro"/>
</dbReference>
<dbReference type="Pfam" id="PF03567">
    <property type="entry name" value="Sulfotransfer_2"/>
    <property type="match status" value="1"/>
</dbReference>
<evidence type="ECO:0000313" key="10">
    <source>
        <dbReference type="EMBL" id="GFG30622.1"/>
    </source>
</evidence>
<comment type="subcellular location">
    <subcellularLocation>
        <location evidence="1 9">Golgi apparatus membrane</location>
        <topology evidence="1 9">Single-pass type II membrane protein</topology>
    </subcellularLocation>
</comment>
<keyword evidence="9" id="KW-0735">Signal-anchor</keyword>
<comment type="caution">
    <text evidence="10">The sequence shown here is derived from an EMBL/GenBank/DDBJ whole genome shotgun (WGS) entry which is preliminary data.</text>
</comment>
<accession>A0A6L2PHK0</accession>
<dbReference type="AlphaFoldDB" id="A0A6L2PHK0"/>
<keyword evidence="3 9" id="KW-0808">Transferase</keyword>
<evidence type="ECO:0000256" key="4">
    <source>
        <dbReference type="ARBA" id="ARBA00022692"/>
    </source>
</evidence>
<dbReference type="PANTHER" id="PTHR12137">
    <property type="entry name" value="CARBOHYDRATE SULFOTRANSFERASE"/>
    <property type="match status" value="1"/>
</dbReference>
<keyword evidence="7" id="KW-0472">Membrane</keyword>
<gene>
    <name evidence="10" type="ORF">Cfor_05181</name>
</gene>
<dbReference type="EC" id="2.8.2.-" evidence="9"/>
<dbReference type="FunCoup" id="A0A6L2PHK0">
    <property type="interactions" value="54"/>
</dbReference>
<dbReference type="InParanoid" id="A0A6L2PHK0"/>
<keyword evidence="6 9" id="KW-0333">Golgi apparatus</keyword>
<sequence length="423" mass="49802">MDLGACYRALEITDYTFQQFVRDTVHHVCGPQIRLAFHSRVYISVHVIRISPGDATAGQCAVENWDEWAVVNVCDVTISFCLLRIVITYMFFFPRGCDLCYEWPVIAYSVRTVFLLEVGSICDQTSEPLVYRHLVTNDSNQILLTRMIYLDRQEHLQKMCHNYVQDFKHLTNITQYREMYDHLLVDQKHRLLYCYVPKVACTNWKRVFMILIGLTNTTDPLKIPASVAHQKDIITRLSNYSLTEIDNILQTFTKFLFVRHPFERLLSAYRNKLEQHYQSSKYFQSRFGRHIIKHYRQNPSNESLARGDDVTFKEFVTYLIGQEGVLNEHWRPIYDLCHPCSMNYDIIGKYETLDQDSEFILKQVGETRISFPRAPKASSTTSNLRKYFGSLQNDVIRRLYDVYVMDFKLFGYNLQEFLGYETG</sequence>
<evidence type="ECO:0000256" key="2">
    <source>
        <dbReference type="ARBA" id="ARBA00006339"/>
    </source>
</evidence>
<dbReference type="OrthoDB" id="2019940at2759"/>
<organism evidence="10 11">
    <name type="scientific">Coptotermes formosanus</name>
    <name type="common">Formosan subterranean termite</name>
    <dbReference type="NCBI Taxonomy" id="36987"/>
    <lineage>
        <taxon>Eukaryota</taxon>
        <taxon>Metazoa</taxon>
        <taxon>Ecdysozoa</taxon>
        <taxon>Arthropoda</taxon>
        <taxon>Hexapoda</taxon>
        <taxon>Insecta</taxon>
        <taxon>Pterygota</taxon>
        <taxon>Neoptera</taxon>
        <taxon>Polyneoptera</taxon>
        <taxon>Dictyoptera</taxon>
        <taxon>Blattodea</taxon>
        <taxon>Blattoidea</taxon>
        <taxon>Termitoidae</taxon>
        <taxon>Rhinotermitidae</taxon>
        <taxon>Coptotermes</taxon>
    </lineage>
</organism>
<keyword evidence="5" id="KW-1133">Transmembrane helix</keyword>
<evidence type="ECO:0000256" key="9">
    <source>
        <dbReference type="RuleBase" id="RU364020"/>
    </source>
</evidence>
<comment type="similarity">
    <text evidence="2 9">Belongs to the sulfotransferase 2 family.</text>
</comment>
<dbReference type="Proteomes" id="UP000502823">
    <property type="component" value="Unassembled WGS sequence"/>
</dbReference>
<reference evidence="11" key="1">
    <citation type="submission" date="2020-01" db="EMBL/GenBank/DDBJ databases">
        <title>Draft genome sequence of the Termite Coptotermes fromosanus.</title>
        <authorList>
            <person name="Itakura S."/>
            <person name="Yosikawa Y."/>
            <person name="Umezawa K."/>
        </authorList>
    </citation>
    <scope>NUCLEOTIDE SEQUENCE [LARGE SCALE GENOMIC DNA]</scope>
</reference>
<dbReference type="InterPro" id="IPR005331">
    <property type="entry name" value="Sulfotransferase"/>
</dbReference>
<evidence type="ECO:0000256" key="8">
    <source>
        <dbReference type="ARBA" id="ARBA00023180"/>
    </source>
</evidence>
<proteinExistence type="inferred from homology"/>
<dbReference type="GO" id="GO:0016051">
    <property type="term" value="P:carbohydrate biosynthetic process"/>
    <property type="evidence" value="ECO:0007669"/>
    <property type="project" value="InterPro"/>
</dbReference>
<dbReference type="PANTHER" id="PTHR12137:SF54">
    <property type="entry name" value="CARBOHYDRATE SULFOTRANSFERASE"/>
    <property type="match status" value="1"/>
</dbReference>
<protein>
    <recommendedName>
        <fullName evidence="9">Carbohydrate sulfotransferase</fullName>
        <ecNumber evidence="9">2.8.2.-</ecNumber>
    </recommendedName>
</protein>
<dbReference type="EMBL" id="BLKM01000236">
    <property type="protein sequence ID" value="GFG30622.1"/>
    <property type="molecule type" value="Genomic_DNA"/>
</dbReference>
<evidence type="ECO:0000256" key="5">
    <source>
        <dbReference type="ARBA" id="ARBA00022989"/>
    </source>
</evidence>
<evidence type="ECO:0000256" key="7">
    <source>
        <dbReference type="ARBA" id="ARBA00023136"/>
    </source>
</evidence>
<dbReference type="GO" id="GO:0000139">
    <property type="term" value="C:Golgi membrane"/>
    <property type="evidence" value="ECO:0007669"/>
    <property type="project" value="UniProtKB-SubCell"/>
</dbReference>
<name>A0A6L2PHK0_COPFO</name>